<evidence type="ECO:0000313" key="2">
    <source>
        <dbReference type="Proteomes" id="UP001054837"/>
    </source>
</evidence>
<accession>A0AAV4SI34</accession>
<organism evidence="1 2">
    <name type="scientific">Caerostris darwini</name>
    <dbReference type="NCBI Taxonomy" id="1538125"/>
    <lineage>
        <taxon>Eukaryota</taxon>
        <taxon>Metazoa</taxon>
        <taxon>Ecdysozoa</taxon>
        <taxon>Arthropoda</taxon>
        <taxon>Chelicerata</taxon>
        <taxon>Arachnida</taxon>
        <taxon>Araneae</taxon>
        <taxon>Araneomorphae</taxon>
        <taxon>Entelegynae</taxon>
        <taxon>Araneoidea</taxon>
        <taxon>Araneidae</taxon>
        <taxon>Caerostris</taxon>
    </lineage>
</organism>
<sequence>MDILISRNSLVCNRIMAGSRKRKRSDGPPVVVRILLFGCKEFDKTRLVSNFFRYVHPEKTRYENAATVYSHILDCDNTACHIVDVDSREEVGGLCNLLGQADAVFLCYYIGSSSSIRYINSVLGLLEGVKATLYLVRASTDDVLCLSRRLLHEERCLKSKLSNAHSVEIKLSYTAESVKSIDKVFDAAIGHALKYKVPK</sequence>
<reference evidence="1 2" key="1">
    <citation type="submission" date="2021-06" db="EMBL/GenBank/DDBJ databases">
        <title>Caerostris darwini draft genome.</title>
        <authorList>
            <person name="Kono N."/>
            <person name="Arakawa K."/>
        </authorList>
    </citation>
    <scope>NUCLEOTIDE SEQUENCE [LARGE SCALE GENOMIC DNA]</scope>
</reference>
<keyword evidence="2" id="KW-1185">Reference proteome</keyword>
<dbReference type="Gene3D" id="3.40.50.300">
    <property type="entry name" value="P-loop containing nucleotide triphosphate hydrolases"/>
    <property type="match status" value="1"/>
</dbReference>
<dbReference type="Proteomes" id="UP001054837">
    <property type="component" value="Unassembled WGS sequence"/>
</dbReference>
<proteinExistence type="predicted"/>
<dbReference type="InterPro" id="IPR027417">
    <property type="entry name" value="P-loop_NTPase"/>
</dbReference>
<gene>
    <name evidence="1" type="ORF">CDAR_306661</name>
</gene>
<evidence type="ECO:0000313" key="1">
    <source>
        <dbReference type="EMBL" id="GIY32150.1"/>
    </source>
</evidence>
<comment type="caution">
    <text evidence="1">The sequence shown here is derived from an EMBL/GenBank/DDBJ whole genome shotgun (WGS) entry which is preliminary data.</text>
</comment>
<dbReference type="EMBL" id="BPLQ01007749">
    <property type="protein sequence ID" value="GIY32150.1"/>
    <property type="molecule type" value="Genomic_DNA"/>
</dbReference>
<dbReference type="AlphaFoldDB" id="A0AAV4SI34"/>
<name>A0AAV4SI34_9ARAC</name>
<protein>
    <submittedName>
        <fullName evidence="1">Uncharacterized protein</fullName>
    </submittedName>
</protein>